<evidence type="ECO:0000313" key="4">
    <source>
        <dbReference type="EMBL" id="KIW42345.1"/>
    </source>
</evidence>
<feature type="chain" id="PRO_5002255912" description="Mid2 domain-containing protein" evidence="3">
    <location>
        <begin position="23"/>
        <end position="294"/>
    </location>
</feature>
<dbReference type="RefSeq" id="XP_016262561.1">
    <property type="nucleotide sequence ID" value="XM_016406957.1"/>
</dbReference>
<dbReference type="Proteomes" id="UP000053342">
    <property type="component" value="Unassembled WGS sequence"/>
</dbReference>
<feature type="compositionally biased region" description="Low complexity" evidence="1">
    <location>
        <begin position="176"/>
        <end position="193"/>
    </location>
</feature>
<dbReference type="STRING" id="215243.A0A0D2DIR1"/>
<dbReference type="OrthoDB" id="3689214at2759"/>
<proteinExistence type="predicted"/>
<accession>A0A0D2DIR1</accession>
<evidence type="ECO:0000256" key="2">
    <source>
        <dbReference type="SAM" id="Phobius"/>
    </source>
</evidence>
<feature type="region of interest" description="Disordered" evidence="1">
    <location>
        <begin position="270"/>
        <end position="294"/>
    </location>
</feature>
<organism evidence="4 5">
    <name type="scientific">Exophiala oligosperma</name>
    <dbReference type="NCBI Taxonomy" id="215243"/>
    <lineage>
        <taxon>Eukaryota</taxon>
        <taxon>Fungi</taxon>
        <taxon>Dikarya</taxon>
        <taxon>Ascomycota</taxon>
        <taxon>Pezizomycotina</taxon>
        <taxon>Eurotiomycetes</taxon>
        <taxon>Chaetothyriomycetidae</taxon>
        <taxon>Chaetothyriales</taxon>
        <taxon>Herpotrichiellaceae</taxon>
        <taxon>Exophiala</taxon>
    </lineage>
</organism>
<protein>
    <recommendedName>
        <fullName evidence="6">Mid2 domain-containing protein</fullName>
    </recommendedName>
</protein>
<keyword evidence="5" id="KW-1185">Reference proteome</keyword>
<sequence>MLTTVYRALLFSLLLLKTSVFAQSVVPWSIPDGTKPNFTDVYNNGNSITWSWQALNHSMSDLWLTSFDPTLSYAVRIASNINITEPGTLPWTITVNETLIDIDNRFVLRFTLTGTDIYPLYPNQFPSPAFIILKRGATLAPASLSSVVATATQFSESTTATTAAASITSLIAPASSVPSGLTESSPSSDSSSSGGSGLSTGAKVGIGIGVTALVVVILGLCFAVLRLYRRVKATSNRHSQGIIPDYPDKETTTSGASTPVIREISGLHEATGDRRHPAELGSKRESKVVFEMPG</sequence>
<dbReference type="GeneID" id="27357980"/>
<keyword evidence="2" id="KW-0812">Transmembrane</keyword>
<dbReference type="AlphaFoldDB" id="A0A0D2DIR1"/>
<keyword evidence="3" id="KW-0732">Signal</keyword>
<dbReference type="VEuPathDB" id="FungiDB:PV06_05906"/>
<evidence type="ECO:0000256" key="1">
    <source>
        <dbReference type="SAM" id="MobiDB-lite"/>
    </source>
</evidence>
<reference evidence="4 5" key="1">
    <citation type="submission" date="2015-01" db="EMBL/GenBank/DDBJ databases">
        <title>The Genome Sequence of Exophiala oligosperma CBS72588.</title>
        <authorList>
            <consortium name="The Broad Institute Genomics Platform"/>
            <person name="Cuomo C."/>
            <person name="de Hoog S."/>
            <person name="Gorbushina A."/>
            <person name="Stielow B."/>
            <person name="Teixiera M."/>
            <person name="Abouelleil A."/>
            <person name="Chapman S.B."/>
            <person name="Priest M."/>
            <person name="Young S.K."/>
            <person name="Wortman J."/>
            <person name="Nusbaum C."/>
            <person name="Birren B."/>
        </authorList>
    </citation>
    <scope>NUCLEOTIDE SEQUENCE [LARGE SCALE GENOMIC DNA]</scope>
    <source>
        <strain evidence="4 5">CBS 72588</strain>
    </source>
</reference>
<feature type="signal peptide" evidence="3">
    <location>
        <begin position="1"/>
        <end position="22"/>
    </location>
</feature>
<evidence type="ECO:0000313" key="5">
    <source>
        <dbReference type="Proteomes" id="UP000053342"/>
    </source>
</evidence>
<name>A0A0D2DIR1_9EURO</name>
<feature type="compositionally biased region" description="Basic and acidic residues" evidence="1">
    <location>
        <begin position="270"/>
        <end position="288"/>
    </location>
</feature>
<feature type="transmembrane region" description="Helical" evidence="2">
    <location>
        <begin position="206"/>
        <end position="228"/>
    </location>
</feature>
<evidence type="ECO:0000256" key="3">
    <source>
        <dbReference type="SAM" id="SignalP"/>
    </source>
</evidence>
<feature type="region of interest" description="Disordered" evidence="1">
    <location>
        <begin position="176"/>
        <end position="196"/>
    </location>
</feature>
<evidence type="ECO:0008006" key="6">
    <source>
        <dbReference type="Google" id="ProtNLM"/>
    </source>
</evidence>
<keyword evidence="2" id="KW-0472">Membrane</keyword>
<dbReference type="EMBL" id="KN847336">
    <property type="protein sequence ID" value="KIW42345.1"/>
    <property type="molecule type" value="Genomic_DNA"/>
</dbReference>
<dbReference type="HOGENOM" id="CLU_078561_0_0_1"/>
<keyword evidence="2" id="KW-1133">Transmembrane helix</keyword>
<gene>
    <name evidence="4" type="ORF">PV06_05906</name>
</gene>